<evidence type="ECO:0000313" key="4">
    <source>
        <dbReference type="EMBL" id="GAA0617843.1"/>
    </source>
</evidence>
<gene>
    <name evidence="4" type="ORF">GCM10010394_55130</name>
</gene>
<keyword evidence="2" id="KW-1133">Transmembrane helix</keyword>
<sequence>MKFQHLAAAVLATAVAPVVLLAPPAFAGPAAEPIAAVQPEAGDKPTVEKKLPAVPLTLTSDTSVVPGQWLELRLDLSNPDPGELSGMRLFFVTGTNMHVPPEKDIEGTIRFEQRTESGSWKSLERKPGRDNFNEFSLDVPTMPQGGKVSIQLRLRYEAWLLTDKAVSGFIYPGVANPGPDREPDRYPFHHWKWTLPTPSPKPTPSKTESGKPDTDKPKPKPTRTPAPPKPSGTPSTHPAPDGGSKPTSTAHTTGAPATAGDTGNSGGNLAATGTGGVLPWAAGTGAIAVALGTGLFLKTRDRRTRTH</sequence>
<dbReference type="Proteomes" id="UP001500668">
    <property type="component" value="Unassembled WGS sequence"/>
</dbReference>
<feature type="compositionally biased region" description="Basic and acidic residues" evidence="1">
    <location>
        <begin position="208"/>
        <end position="218"/>
    </location>
</feature>
<evidence type="ECO:0000256" key="1">
    <source>
        <dbReference type="SAM" id="MobiDB-lite"/>
    </source>
</evidence>
<dbReference type="RefSeq" id="WP_344077887.1">
    <property type="nucleotide sequence ID" value="NZ_BAAACA010000038.1"/>
</dbReference>
<keyword evidence="3" id="KW-0732">Signal</keyword>
<keyword evidence="2" id="KW-0472">Membrane</keyword>
<feature type="transmembrane region" description="Helical" evidence="2">
    <location>
        <begin position="277"/>
        <end position="297"/>
    </location>
</feature>
<comment type="caution">
    <text evidence="4">The sequence shown here is derived from an EMBL/GenBank/DDBJ whole genome shotgun (WGS) entry which is preliminary data.</text>
</comment>
<proteinExistence type="predicted"/>
<organism evidence="4 5">
    <name type="scientific">Streptomyces crystallinus</name>
    <dbReference type="NCBI Taxonomy" id="68191"/>
    <lineage>
        <taxon>Bacteria</taxon>
        <taxon>Bacillati</taxon>
        <taxon>Actinomycetota</taxon>
        <taxon>Actinomycetes</taxon>
        <taxon>Kitasatosporales</taxon>
        <taxon>Streptomycetaceae</taxon>
        <taxon>Streptomyces</taxon>
    </lineage>
</organism>
<keyword evidence="2" id="KW-0812">Transmembrane</keyword>
<feature type="signal peptide" evidence="3">
    <location>
        <begin position="1"/>
        <end position="27"/>
    </location>
</feature>
<dbReference type="EMBL" id="BAAACA010000038">
    <property type="protein sequence ID" value="GAA0617843.1"/>
    <property type="molecule type" value="Genomic_DNA"/>
</dbReference>
<reference evidence="5" key="1">
    <citation type="journal article" date="2019" name="Int. J. Syst. Evol. Microbiol.">
        <title>The Global Catalogue of Microorganisms (GCM) 10K type strain sequencing project: providing services to taxonomists for standard genome sequencing and annotation.</title>
        <authorList>
            <consortium name="The Broad Institute Genomics Platform"/>
            <consortium name="The Broad Institute Genome Sequencing Center for Infectious Disease"/>
            <person name="Wu L."/>
            <person name="Ma J."/>
        </authorList>
    </citation>
    <scope>NUCLEOTIDE SEQUENCE [LARGE SCALE GENOMIC DNA]</scope>
    <source>
        <strain evidence="5">JCM 5067</strain>
    </source>
</reference>
<feature type="compositionally biased region" description="Pro residues" evidence="1">
    <location>
        <begin position="222"/>
        <end position="231"/>
    </location>
</feature>
<feature type="compositionally biased region" description="Low complexity" evidence="1">
    <location>
        <begin position="247"/>
        <end position="262"/>
    </location>
</feature>
<keyword evidence="5" id="KW-1185">Reference proteome</keyword>
<accession>A0ABP3RYV4</accession>
<name>A0ABP3RYV4_9ACTN</name>
<evidence type="ECO:0000313" key="5">
    <source>
        <dbReference type="Proteomes" id="UP001500668"/>
    </source>
</evidence>
<feature type="chain" id="PRO_5046264651" evidence="3">
    <location>
        <begin position="28"/>
        <end position="307"/>
    </location>
</feature>
<evidence type="ECO:0000256" key="2">
    <source>
        <dbReference type="SAM" id="Phobius"/>
    </source>
</evidence>
<protein>
    <submittedName>
        <fullName evidence="4">Uncharacterized protein</fullName>
    </submittedName>
</protein>
<feature type="region of interest" description="Disordered" evidence="1">
    <location>
        <begin position="181"/>
        <end position="267"/>
    </location>
</feature>
<evidence type="ECO:0000256" key="3">
    <source>
        <dbReference type="SAM" id="SignalP"/>
    </source>
</evidence>